<comment type="caution">
    <text evidence="12">The sequence shown here is derived from an EMBL/GenBank/DDBJ whole genome shotgun (WGS) entry which is preliminary data.</text>
</comment>
<keyword evidence="3" id="KW-0879">Wnt signaling pathway</keyword>
<dbReference type="InterPro" id="IPR002857">
    <property type="entry name" value="Znf_CXXC"/>
</dbReference>
<evidence type="ECO:0000256" key="10">
    <source>
        <dbReference type="SAM" id="MobiDB-lite"/>
    </source>
</evidence>
<dbReference type="InterPro" id="IPR040388">
    <property type="entry name" value="CXXC4/CXXC5"/>
</dbReference>
<dbReference type="OrthoDB" id="8777148at2759"/>
<sequence>MSDGGAGACIGKEEASVVLLDAEPEDERCIRALREGEAPGSASSRLGGSRCKPESERPRDRRAAAMCTPSSGPALQSEPAQRPPAGRTSGERLRLEDAAFPAPLGALSLPPGIIIMTGPLHSPAALAAVTASLPDCTLLAPPGPGAAPGPAPAKRKRKRCGLCSPCRRLINCGECSSCRNRKTGHQICKLRKCEELKKKPGSSPERIIVPGGGEAFRWFF</sequence>
<dbReference type="AlphaFoldDB" id="A0A401SHF4"/>
<evidence type="ECO:0000259" key="11">
    <source>
        <dbReference type="PROSITE" id="PS51058"/>
    </source>
</evidence>
<dbReference type="GO" id="GO:0005737">
    <property type="term" value="C:cytoplasm"/>
    <property type="evidence" value="ECO:0007669"/>
    <property type="project" value="UniProtKB-SubCell"/>
</dbReference>
<comment type="subcellular location">
    <subcellularLocation>
        <location evidence="1">Cytoplasm</location>
    </subcellularLocation>
</comment>
<dbReference type="Proteomes" id="UP000287033">
    <property type="component" value="Unassembled WGS sequence"/>
</dbReference>
<keyword evidence="7" id="KW-0238">DNA-binding</keyword>
<evidence type="ECO:0000256" key="6">
    <source>
        <dbReference type="ARBA" id="ARBA00022833"/>
    </source>
</evidence>
<proteinExistence type="predicted"/>
<protein>
    <recommendedName>
        <fullName evidence="8">CXXC-type zinc finger protein 4</fullName>
    </recommendedName>
</protein>
<feature type="compositionally biased region" description="Basic and acidic residues" evidence="10">
    <location>
        <begin position="51"/>
        <end position="63"/>
    </location>
</feature>
<keyword evidence="6" id="KW-0862">Zinc</keyword>
<gene>
    <name evidence="12" type="ORF">chiPu_0008225</name>
</gene>
<evidence type="ECO:0000256" key="9">
    <source>
        <dbReference type="PROSITE-ProRule" id="PRU00509"/>
    </source>
</evidence>
<evidence type="ECO:0000256" key="4">
    <source>
        <dbReference type="ARBA" id="ARBA00022723"/>
    </source>
</evidence>
<dbReference type="GO" id="GO:0005634">
    <property type="term" value="C:nucleus"/>
    <property type="evidence" value="ECO:0007669"/>
    <property type="project" value="TreeGrafter"/>
</dbReference>
<keyword evidence="13" id="KW-1185">Reference proteome</keyword>
<dbReference type="PANTHER" id="PTHR13419">
    <property type="entry name" value="ZINC FINGER-CONTAINING"/>
    <property type="match status" value="1"/>
</dbReference>
<evidence type="ECO:0000256" key="7">
    <source>
        <dbReference type="ARBA" id="ARBA00023125"/>
    </source>
</evidence>
<organism evidence="12 13">
    <name type="scientific">Chiloscyllium punctatum</name>
    <name type="common">Brownbanded bambooshark</name>
    <name type="synonym">Hemiscyllium punctatum</name>
    <dbReference type="NCBI Taxonomy" id="137246"/>
    <lineage>
        <taxon>Eukaryota</taxon>
        <taxon>Metazoa</taxon>
        <taxon>Chordata</taxon>
        <taxon>Craniata</taxon>
        <taxon>Vertebrata</taxon>
        <taxon>Chondrichthyes</taxon>
        <taxon>Elasmobranchii</taxon>
        <taxon>Galeomorphii</taxon>
        <taxon>Galeoidea</taxon>
        <taxon>Orectolobiformes</taxon>
        <taxon>Hemiscylliidae</taxon>
        <taxon>Chiloscyllium</taxon>
    </lineage>
</organism>
<dbReference type="PROSITE" id="PS51058">
    <property type="entry name" value="ZF_CXXC"/>
    <property type="match status" value="1"/>
</dbReference>
<dbReference type="OMA" id="SANCRQA"/>
<evidence type="ECO:0000313" key="13">
    <source>
        <dbReference type="Proteomes" id="UP000287033"/>
    </source>
</evidence>
<dbReference type="Pfam" id="PF02008">
    <property type="entry name" value="zf-CXXC"/>
    <property type="match status" value="1"/>
</dbReference>
<dbReference type="GO" id="GO:0008270">
    <property type="term" value="F:zinc ion binding"/>
    <property type="evidence" value="ECO:0007669"/>
    <property type="project" value="UniProtKB-KW"/>
</dbReference>
<dbReference type="EMBL" id="BEZZ01000267">
    <property type="protein sequence ID" value="GCC29783.1"/>
    <property type="molecule type" value="Genomic_DNA"/>
</dbReference>
<dbReference type="STRING" id="137246.A0A401SHF4"/>
<dbReference type="GO" id="GO:0008327">
    <property type="term" value="F:methyl-CpG binding"/>
    <property type="evidence" value="ECO:0007669"/>
    <property type="project" value="TreeGrafter"/>
</dbReference>
<keyword evidence="4" id="KW-0479">Metal-binding</keyword>
<evidence type="ECO:0000256" key="2">
    <source>
        <dbReference type="ARBA" id="ARBA00022490"/>
    </source>
</evidence>
<feature type="domain" description="CXXC-type" evidence="11">
    <location>
        <begin position="153"/>
        <end position="194"/>
    </location>
</feature>
<evidence type="ECO:0000256" key="3">
    <source>
        <dbReference type="ARBA" id="ARBA00022687"/>
    </source>
</evidence>
<accession>A0A401SHF4</accession>
<keyword evidence="2" id="KW-0963">Cytoplasm</keyword>
<evidence type="ECO:0000313" key="12">
    <source>
        <dbReference type="EMBL" id="GCC29783.1"/>
    </source>
</evidence>
<reference evidence="12 13" key="1">
    <citation type="journal article" date="2018" name="Nat. Ecol. Evol.">
        <title>Shark genomes provide insights into elasmobranch evolution and the origin of vertebrates.</title>
        <authorList>
            <person name="Hara Y"/>
            <person name="Yamaguchi K"/>
            <person name="Onimaru K"/>
            <person name="Kadota M"/>
            <person name="Koyanagi M"/>
            <person name="Keeley SD"/>
            <person name="Tatsumi K"/>
            <person name="Tanaka K"/>
            <person name="Motone F"/>
            <person name="Kageyama Y"/>
            <person name="Nozu R"/>
            <person name="Adachi N"/>
            <person name="Nishimura O"/>
            <person name="Nakagawa R"/>
            <person name="Tanegashima C"/>
            <person name="Kiyatake I"/>
            <person name="Matsumoto R"/>
            <person name="Murakumo K"/>
            <person name="Nishida K"/>
            <person name="Terakita A"/>
            <person name="Kuratani S"/>
            <person name="Sato K"/>
            <person name="Hyodo S Kuraku.S."/>
        </authorList>
    </citation>
    <scope>NUCLEOTIDE SEQUENCE [LARGE SCALE GENOMIC DNA]</scope>
</reference>
<dbReference type="GO" id="GO:0016055">
    <property type="term" value="P:Wnt signaling pathway"/>
    <property type="evidence" value="ECO:0007669"/>
    <property type="project" value="UniProtKB-KW"/>
</dbReference>
<evidence type="ECO:0000256" key="5">
    <source>
        <dbReference type="ARBA" id="ARBA00022771"/>
    </source>
</evidence>
<evidence type="ECO:0000256" key="1">
    <source>
        <dbReference type="ARBA" id="ARBA00004496"/>
    </source>
</evidence>
<evidence type="ECO:0000256" key="8">
    <source>
        <dbReference type="ARBA" id="ARBA00039660"/>
    </source>
</evidence>
<name>A0A401SHF4_CHIPU</name>
<feature type="region of interest" description="Disordered" evidence="10">
    <location>
        <begin position="33"/>
        <end position="90"/>
    </location>
</feature>
<keyword evidence="5 9" id="KW-0863">Zinc-finger</keyword>
<dbReference type="PANTHER" id="PTHR13419:SF1">
    <property type="entry name" value="CXXC-TYPE ZINC FINGER PROTEIN 4"/>
    <property type="match status" value="1"/>
</dbReference>